<dbReference type="SUPFAM" id="SSF53187">
    <property type="entry name" value="Zn-dependent exopeptidases"/>
    <property type="match status" value="1"/>
</dbReference>
<evidence type="ECO:0000313" key="3">
    <source>
        <dbReference type="Proteomes" id="UP001225356"/>
    </source>
</evidence>
<dbReference type="EMBL" id="JAUSQU010000001">
    <property type="protein sequence ID" value="MDP9846622.1"/>
    <property type="molecule type" value="Genomic_DNA"/>
</dbReference>
<sequence>MRGRNLRGELDTFLAGRERELIDFRRDLHMHPELAFAEYRTTQRIVERLTAAGLVPSVLPRGTGVICEVGSGDGPTVALRADIDALPVPDEKDVAYSSTVPGVCHACGHDVHTTILLGTSLFLAQQAEAGLLPGRVRLIFQPAEELPGGALEVMASGGISGVDRIFGLHCDPRLDVGKVGLKAGPITSACDKVSIRVSGPGGHTARPHLTADLVFALAKILTELPAALSRRVDPRSSLSLVWGRVEAGSVANAIPDDGIAEGTVRCLDETAWHAAPDMIKTLLESVAGAYGVEAEMDYVRGVPPVVNDEVSVQMLTEAAEGVLGEDAVAPTEQSLGGEDFGWYLESVPGAYGRLGTRTPGSTHLADIHQGTFDVDETAIGTGVRFLAATALTALWEGRRPSAASTEPLLALNLDN</sequence>
<name>A0ABT9QIT9_9ACTN</name>
<organism evidence="2 3">
    <name type="scientific">Streptosporangium lutulentum</name>
    <dbReference type="NCBI Taxonomy" id="1461250"/>
    <lineage>
        <taxon>Bacteria</taxon>
        <taxon>Bacillati</taxon>
        <taxon>Actinomycetota</taxon>
        <taxon>Actinomycetes</taxon>
        <taxon>Streptosporangiales</taxon>
        <taxon>Streptosporangiaceae</taxon>
        <taxon>Streptosporangium</taxon>
    </lineage>
</organism>
<dbReference type="PIRSF" id="PIRSF005962">
    <property type="entry name" value="Pept_M20D_amidohydro"/>
    <property type="match status" value="1"/>
</dbReference>
<dbReference type="Pfam" id="PF01546">
    <property type="entry name" value="Peptidase_M20"/>
    <property type="match status" value="1"/>
</dbReference>
<keyword evidence="3" id="KW-1185">Reference proteome</keyword>
<dbReference type="Pfam" id="PF07687">
    <property type="entry name" value="M20_dimer"/>
    <property type="match status" value="1"/>
</dbReference>
<dbReference type="InterPro" id="IPR002933">
    <property type="entry name" value="Peptidase_M20"/>
</dbReference>
<gene>
    <name evidence="2" type="ORF">J2853_005833</name>
</gene>
<keyword evidence="2" id="KW-0378">Hydrolase</keyword>
<dbReference type="PANTHER" id="PTHR11014">
    <property type="entry name" value="PEPTIDASE M20 FAMILY MEMBER"/>
    <property type="match status" value="1"/>
</dbReference>
<dbReference type="GO" id="GO:0016787">
    <property type="term" value="F:hydrolase activity"/>
    <property type="evidence" value="ECO:0007669"/>
    <property type="project" value="UniProtKB-KW"/>
</dbReference>
<dbReference type="Gene3D" id="3.40.630.10">
    <property type="entry name" value="Zn peptidases"/>
    <property type="match status" value="1"/>
</dbReference>
<feature type="domain" description="Peptidase M20 dimerisation" evidence="1">
    <location>
        <begin position="193"/>
        <end position="289"/>
    </location>
</feature>
<dbReference type="SUPFAM" id="SSF55031">
    <property type="entry name" value="Bacterial exopeptidase dimerisation domain"/>
    <property type="match status" value="1"/>
</dbReference>
<proteinExistence type="predicted"/>
<evidence type="ECO:0000259" key="1">
    <source>
        <dbReference type="Pfam" id="PF07687"/>
    </source>
</evidence>
<comment type="caution">
    <text evidence="2">The sequence shown here is derived from an EMBL/GenBank/DDBJ whole genome shotgun (WGS) entry which is preliminary data.</text>
</comment>
<dbReference type="PANTHER" id="PTHR11014:SF63">
    <property type="entry name" value="METALLOPEPTIDASE, PUTATIVE (AFU_ORTHOLOGUE AFUA_6G09600)-RELATED"/>
    <property type="match status" value="1"/>
</dbReference>
<reference evidence="2 3" key="1">
    <citation type="submission" date="2023-07" db="EMBL/GenBank/DDBJ databases">
        <title>Sequencing the genomes of 1000 actinobacteria strains.</title>
        <authorList>
            <person name="Klenk H.-P."/>
        </authorList>
    </citation>
    <scope>NUCLEOTIDE SEQUENCE [LARGE SCALE GENOMIC DNA]</scope>
    <source>
        <strain evidence="2 3">DSM 46740</strain>
    </source>
</reference>
<dbReference type="Gene3D" id="3.30.70.360">
    <property type="match status" value="1"/>
</dbReference>
<dbReference type="RefSeq" id="WP_307563262.1">
    <property type="nucleotide sequence ID" value="NZ_JAUSQU010000001.1"/>
</dbReference>
<dbReference type="InterPro" id="IPR036264">
    <property type="entry name" value="Bact_exopeptidase_dim_dom"/>
</dbReference>
<dbReference type="EC" id="3.5.1.-" evidence="2"/>
<protein>
    <submittedName>
        <fullName evidence="2">Amidohydrolase</fullName>
        <ecNumber evidence="2">3.5.1.-</ecNumber>
    </submittedName>
</protein>
<dbReference type="CDD" id="cd08014">
    <property type="entry name" value="M20_Acy1-like"/>
    <property type="match status" value="1"/>
</dbReference>
<accession>A0ABT9QIT9</accession>
<dbReference type="InterPro" id="IPR017439">
    <property type="entry name" value="Amidohydrolase"/>
</dbReference>
<dbReference type="NCBIfam" id="TIGR01891">
    <property type="entry name" value="amidohydrolases"/>
    <property type="match status" value="1"/>
</dbReference>
<evidence type="ECO:0000313" key="2">
    <source>
        <dbReference type="EMBL" id="MDP9846622.1"/>
    </source>
</evidence>
<dbReference type="InterPro" id="IPR011650">
    <property type="entry name" value="Peptidase_M20_dimer"/>
</dbReference>
<dbReference type="Proteomes" id="UP001225356">
    <property type="component" value="Unassembled WGS sequence"/>
</dbReference>